<dbReference type="PANTHER" id="PTHR32063">
    <property type="match status" value="1"/>
</dbReference>
<feature type="transmembrane region" description="Helical" evidence="2">
    <location>
        <begin position="947"/>
        <end position="968"/>
    </location>
</feature>
<evidence type="ECO:0000256" key="2">
    <source>
        <dbReference type="SAM" id="Phobius"/>
    </source>
</evidence>
<dbReference type="Gene3D" id="3.30.2090.10">
    <property type="entry name" value="Multidrug efflux transporter AcrB TolC docking domain, DN and DC subdomains"/>
    <property type="match status" value="2"/>
</dbReference>
<dbReference type="Pfam" id="PF00873">
    <property type="entry name" value="ACR_tran"/>
    <property type="match status" value="1"/>
</dbReference>
<dbReference type="SUPFAM" id="SSF82866">
    <property type="entry name" value="Multidrug efflux transporter AcrB transmembrane domain"/>
    <property type="match status" value="2"/>
</dbReference>
<dbReference type="Gene3D" id="3.30.70.1430">
    <property type="entry name" value="Multidrug efflux transporter AcrB pore domain"/>
    <property type="match status" value="2"/>
</dbReference>
<feature type="transmembrane region" description="Helical" evidence="2">
    <location>
        <begin position="429"/>
        <end position="449"/>
    </location>
</feature>
<evidence type="ECO:0000313" key="3">
    <source>
        <dbReference type="EMBL" id="OEJ67367.1"/>
    </source>
</evidence>
<feature type="transmembrane region" description="Helical" evidence="2">
    <location>
        <begin position="980"/>
        <end position="1006"/>
    </location>
</feature>
<organism evidence="3 4">
    <name type="scientific">Magnetovibrio blakemorei</name>
    <dbReference type="NCBI Taxonomy" id="28181"/>
    <lineage>
        <taxon>Bacteria</taxon>
        <taxon>Pseudomonadati</taxon>
        <taxon>Pseudomonadota</taxon>
        <taxon>Alphaproteobacteria</taxon>
        <taxon>Rhodospirillales</taxon>
        <taxon>Magnetovibrionaceae</taxon>
        <taxon>Magnetovibrio</taxon>
    </lineage>
</organism>
<accession>A0A1E5Q882</accession>
<dbReference type="OrthoDB" id="9806532at2"/>
<keyword evidence="2" id="KW-0812">Transmembrane</keyword>
<feature type="transmembrane region" description="Helical" evidence="2">
    <location>
        <begin position="16"/>
        <end position="36"/>
    </location>
</feature>
<proteinExistence type="predicted"/>
<reference evidence="4" key="1">
    <citation type="submission" date="2016-07" db="EMBL/GenBank/DDBJ databases">
        <authorList>
            <person name="Florea S."/>
            <person name="Webb J.S."/>
            <person name="Jaromczyk J."/>
            <person name="Schardl C.L."/>
        </authorList>
    </citation>
    <scope>NUCLEOTIDE SEQUENCE [LARGE SCALE GENOMIC DNA]</scope>
    <source>
        <strain evidence="4">MV-1</strain>
    </source>
</reference>
<keyword evidence="2" id="KW-1133">Transmembrane helix</keyword>
<feature type="transmembrane region" description="Helical" evidence="2">
    <location>
        <begin position="332"/>
        <end position="351"/>
    </location>
</feature>
<dbReference type="SUPFAM" id="SSF82693">
    <property type="entry name" value="Multidrug efflux transporter AcrB pore domain, PN1, PN2, PC1 and PC2 subdomains"/>
    <property type="match status" value="4"/>
</dbReference>
<dbReference type="RefSeq" id="WP_069957828.1">
    <property type="nucleotide sequence ID" value="NZ_MCGG01000022.1"/>
</dbReference>
<protein>
    <submittedName>
        <fullName evidence="3">Multidrug transporter AcrB</fullName>
    </submittedName>
</protein>
<dbReference type="PRINTS" id="PR00702">
    <property type="entry name" value="ACRIFLAVINRP"/>
</dbReference>
<sequence>MPHLSDLPSLSVRRPVLIIVINLLILIAGLGALTGMEVRELPNVDKPLVTVRMNWDGASPETMDAEVTSVIEGAVARVAGVQSIDSASEENNARVRITFYPNVNLETAANDIREAVAAAERNLPDGVDNITVIKADDNATPIMRLAAYSDTLNQENLTRLIEDDISSRIAAVPGVAAVQQSGNRAQVMRVIVDPLRLTAYGLSIDDLSTTLKRARLDIPAGSFKSADQLLLVRANASITTPDGIEALEISDNIRVGDVATAIYGPQAAETYTRLDGRSVVGMDILRQAKSNTIAIADRVDALIQRINDTRTDVHIVKTSDDALFIRGAVREVIYSLGLAIVIVIGVIYAFIGGLRATLIPAVTIPVSLIGTLVAIWMLGFSINMLTLLALVLGTGMIVDDAIVVLENIQRLRAQGIKPLAAAVMGTRQVYFAVLASTATLISVFLPIAFLPGTAGRLFTEFSFVLAIAVSISSFVALSLCSMLSSRLPADAGHKTGALREPLAAFGERMIQVYRKSLDIALGARFKVLLGALLIAGLAGGLYFAIQQELIPEEDRGLLLTRLRGPDGVGPDYMDRQAAQAEEIMRPLREAGEITAIYSMVGRYDPNLAIIVAPLAPWSERSRGQSEIITEINKKLRDIPGVSTRVYSTNSLGIRGGGEGLSFAVTGTNYEAIAAATDTLISAIEQDMPGLRDLNMSYKPTQPQLSISIDRRRAEDLGAPVAGITDTLRAMVSGFEVAQLNIDDRQVPIILESATGAINDPGDLYNLFVSAGDNRLVPLASFITMEEKGIAAQLDRTAQKRAITISASLEPGYTIDRAITDLTTLAAKVLPPGNEIVLQGEAATLTETSREVALTFVIAIVVVLLVLAAQFESFMSAVVVVLTVPFGLAAAIFALSVTGTSINIYSQIGLVMLVGLMAKNGILVVEFADQLRDQGHDVLEAVRTSAMIRLRPVMMTMLSTVMGGLPLILGSGPGAEARAAIGWVIFGGLGIATVFTLFLVPVIYSLLAPYSKPRAQTGDKLRNELDHSLGPDKDIEEEASR</sequence>
<name>A0A1E5Q882_9PROT</name>
<dbReference type="GO" id="GO:0005886">
    <property type="term" value="C:plasma membrane"/>
    <property type="evidence" value="ECO:0007669"/>
    <property type="project" value="TreeGrafter"/>
</dbReference>
<dbReference type="AlphaFoldDB" id="A0A1E5Q882"/>
<dbReference type="GO" id="GO:0042910">
    <property type="term" value="F:xenobiotic transmembrane transporter activity"/>
    <property type="evidence" value="ECO:0007669"/>
    <property type="project" value="TreeGrafter"/>
</dbReference>
<feature type="transmembrane region" description="Helical" evidence="2">
    <location>
        <begin position="461"/>
        <end position="484"/>
    </location>
</feature>
<feature type="transmembrane region" description="Helical" evidence="2">
    <location>
        <begin position="525"/>
        <end position="545"/>
    </location>
</feature>
<dbReference type="Gene3D" id="3.30.70.1440">
    <property type="entry name" value="Multidrug efflux transporter AcrB pore domain"/>
    <property type="match status" value="1"/>
</dbReference>
<comment type="caution">
    <text evidence="3">The sequence shown here is derived from an EMBL/GenBank/DDBJ whole genome shotgun (WGS) entry which is preliminary data.</text>
</comment>
<dbReference type="SUPFAM" id="SSF82714">
    <property type="entry name" value="Multidrug efflux transporter AcrB TolC docking domain, DN and DC subdomains"/>
    <property type="match status" value="2"/>
</dbReference>
<feature type="transmembrane region" description="Helical" evidence="2">
    <location>
        <begin position="851"/>
        <end position="870"/>
    </location>
</feature>
<dbReference type="PANTHER" id="PTHR32063:SF14">
    <property type="entry name" value="BLL4319 PROTEIN"/>
    <property type="match status" value="1"/>
</dbReference>
<keyword evidence="4" id="KW-1185">Reference proteome</keyword>
<dbReference type="InterPro" id="IPR001036">
    <property type="entry name" value="Acrflvin-R"/>
</dbReference>
<feature type="transmembrane region" description="Helical" evidence="2">
    <location>
        <begin position="903"/>
        <end position="926"/>
    </location>
</feature>
<dbReference type="Gene3D" id="3.30.70.1320">
    <property type="entry name" value="Multidrug efflux transporter AcrB pore domain like"/>
    <property type="match status" value="1"/>
</dbReference>
<evidence type="ECO:0000256" key="1">
    <source>
        <dbReference type="SAM" id="MobiDB-lite"/>
    </source>
</evidence>
<keyword evidence="2" id="KW-0472">Membrane</keyword>
<dbReference type="InterPro" id="IPR027463">
    <property type="entry name" value="AcrB_DN_DC_subdom"/>
</dbReference>
<evidence type="ECO:0000313" key="4">
    <source>
        <dbReference type="Proteomes" id="UP000095347"/>
    </source>
</evidence>
<feature type="transmembrane region" description="Helical" evidence="2">
    <location>
        <begin position="877"/>
        <end position="897"/>
    </location>
</feature>
<dbReference type="Proteomes" id="UP000095347">
    <property type="component" value="Unassembled WGS sequence"/>
</dbReference>
<dbReference type="STRING" id="28181.BEN30_09540"/>
<feature type="region of interest" description="Disordered" evidence="1">
    <location>
        <begin position="1018"/>
        <end position="1040"/>
    </location>
</feature>
<gene>
    <name evidence="3" type="ORF">BEN30_09540</name>
</gene>
<dbReference type="Gene3D" id="1.20.1640.10">
    <property type="entry name" value="Multidrug efflux transporter AcrB transmembrane domain"/>
    <property type="match status" value="2"/>
</dbReference>
<dbReference type="EMBL" id="MCGG01000022">
    <property type="protein sequence ID" value="OEJ67367.1"/>
    <property type="molecule type" value="Genomic_DNA"/>
</dbReference>